<dbReference type="GeneID" id="85396794"/>
<dbReference type="Proteomes" id="UP001244207">
    <property type="component" value="Unassembled WGS sequence"/>
</dbReference>
<protein>
    <recommendedName>
        <fullName evidence="1">SnoaL-like domain-containing protein</fullName>
    </recommendedName>
</protein>
<evidence type="ECO:0000313" key="2">
    <source>
        <dbReference type="EMBL" id="KAK1722714.1"/>
    </source>
</evidence>
<dbReference type="EMBL" id="JAHMHS010000075">
    <property type="protein sequence ID" value="KAK1722714.1"/>
    <property type="molecule type" value="Genomic_DNA"/>
</dbReference>
<comment type="caution">
    <text evidence="2">The sequence shown here is derived from an EMBL/GenBank/DDBJ whole genome shotgun (WGS) entry which is preliminary data.</text>
</comment>
<dbReference type="Gene3D" id="3.10.450.50">
    <property type="match status" value="1"/>
</dbReference>
<evidence type="ECO:0000259" key="1">
    <source>
        <dbReference type="Pfam" id="PF13474"/>
    </source>
</evidence>
<dbReference type="InterPro" id="IPR037401">
    <property type="entry name" value="SnoaL-like"/>
</dbReference>
<feature type="domain" description="SnoaL-like" evidence="1">
    <location>
        <begin position="80"/>
        <end position="160"/>
    </location>
</feature>
<gene>
    <name evidence="2" type="ORF">BDZ83DRAFT_732413</name>
</gene>
<reference evidence="2" key="1">
    <citation type="submission" date="2021-12" db="EMBL/GenBank/DDBJ databases">
        <title>Comparative genomics, transcriptomics and evolutionary studies reveal genomic signatures of adaptation to plant cell wall in hemibiotrophic fungi.</title>
        <authorList>
            <consortium name="DOE Joint Genome Institute"/>
            <person name="Baroncelli R."/>
            <person name="Diaz J.F."/>
            <person name="Benocci T."/>
            <person name="Peng M."/>
            <person name="Battaglia E."/>
            <person name="Haridas S."/>
            <person name="Andreopoulos W."/>
            <person name="Labutti K."/>
            <person name="Pangilinan J."/>
            <person name="Floch G.L."/>
            <person name="Makela M.R."/>
            <person name="Henrissat B."/>
            <person name="Grigoriev I.V."/>
            <person name="Crouch J.A."/>
            <person name="De Vries R.P."/>
            <person name="Sukno S.A."/>
            <person name="Thon M.R."/>
        </authorList>
    </citation>
    <scope>NUCLEOTIDE SEQUENCE</scope>
    <source>
        <strain evidence="2">CBS 112980</strain>
    </source>
</reference>
<name>A0AAD8XCJ5_GLOAC</name>
<organism evidence="2 3">
    <name type="scientific">Glomerella acutata</name>
    <name type="common">Colletotrichum acutatum</name>
    <dbReference type="NCBI Taxonomy" id="27357"/>
    <lineage>
        <taxon>Eukaryota</taxon>
        <taxon>Fungi</taxon>
        <taxon>Dikarya</taxon>
        <taxon>Ascomycota</taxon>
        <taxon>Pezizomycotina</taxon>
        <taxon>Sordariomycetes</taxon>
        <taxon>Hypocreomycetidae</taxon>
        <taxon>Glomerellales</taxon>
        <taxon>Glomerellaceae</taxon>
        <taxon>Colletotrichum</taxon>
        <taxon>Colletotrichum acutatum species complex</taxon>
    </lineage>
</organism>
<dbReference type="InterPro" id="IPR032710">
    <property type="entry name" value="NTF2-like_dom_sf"/>
</dbReference>
<sequence length="220" mass="25873">MNDKGFVEDATRPRLTYALKYHKEELATEEQEVMDQLYRGWLHYWNKESREDYYNGMVGARRFYDFDDMLSYDMFGNTIRGSFKEHFDSIFPYWNDGNMEFKDIEITALSKEFAYSTMIQHTWGTAGGVPFDTAFRRTGIARKNTEGQWRWIHEHLSFPTDMATKTADFTSSLDPLKATKMKYSDGAVEPTYSDAEVFNGLLKHREVHMYSHNAPDISYF</sequence>
<dbReference type="Pfam" id="PF13474">
    <property type="entry name" value="SnoaL_3"/>
    <property type="match status" value="1"/>
</dbReference>
<dbReference type="AlphaFoldDB" id="A0AAD8XCJ5"/>
<proteinExistence type="predicted"/>
<dbReference type="SUPFAM" id="SSF54427">
    <property type="entry name" value="NTF2-like"/>
    <property type="match status" value="1"/>
</dbReference>
<dbReference type="RefSeq" id="XP_060362769.1">
    <property type="nucleotide sequence ID" value="XM_060512896.1"/>
</dbReference>
<accession>A0AAD8XCJ5</accession>
<evidence type="ECO:0000313" key="3">
    <source>
        <dbReference type="Proteomes" id="UP001244207"/>
    </source>
</evidence>
<keyword evidence="3" id="KW-1185">Reference proteome</keyword>